<evidence type="ECO:0000259" key="10">
    <source>
        <dbReference type="PROSITE" id="PS50878"/>
    </source>
</evidence>
<keyword evidence="12" id="KW-1185">Reference proteome</keyword>
<geneLocation type="plasmid" evidence="11 12">
    <name>pAUEb</name>
</geneLocation>
<dbReference type="GO" id="GO:0003964">
    <property type="term" value="F:RNA-directed DNA polymerase activity"/>
    <property type="evidence" value="ECO:0007669"/>
    <property type="project" value="UniProtKB-KW"/>
</dbReference>
<evidence type="ECO:0000256" key="8">
    <source>
        <dbReference type="ARBA" id="ARBA00034120"/>
    </source>
</evidence>
<protein>
    <recommendedName>
        <fullName evidence="1">RNA-directed DNA polymerase</fullName>
        <ecNumber evidence="1">2.7.7.49</ecNumber>
    </recommendedName>
</protein>
<accession>A0A915YM12</accession>
<dbReference type="PANTHER" id="PTHR34047">
    <property type="entry name" value="NUCLEAR INTRON MATURASE 1, MITOCHONDRIAL-RELATED"/>
    <property type="match status" value="1"/>
</dbReference>
<evidence type="ECO:0000256" key="7">
    <source>
        <dbReference type="ARBA" id="ARBA00023118"/>
    </source>
</evidence>
<keyword evidence="3" id="KW-0548">Nucleotidyltransferase</keyword>
<comment type="similarity">
    <text evidence="8">Belongs to the bacterial reverse transcriptase family.</text>
</comment>
<keyword evidence="6 11" id="KW-0695">RNA-directed DNA polymerase</keyword>
<comment type="catalytic activity">
    <reaction evidence="9">
        <text>DNA(n) + a 2'-deoxyribonucleoside 5'-triphosphate = DNA(n+1) + diphosphate</text>
        <dbReference type="Rhea" id="RHEA:22508"/>
        <dbReference type="Rhea" id="RHEA-COMP:17339"/>
        <dbReference type="Rhea" id="RHEA-COMP:17340"/>
        <dbReference type="ChEBI" id="CHEBI:33019"/>
        <dbReference type="ChEBI" id="CHEBI:61560"/>
        <dbReference type="ChEBI" id="CHEBI:173112"/>
        <dbReference type="EC" id="2.7.7.49"/>
    </reaction>
</comment>
<proteinExistence type="inferred from homology"/>
<keyword evidence="2" id="KW-0808">Transferase</keyword>
<evidence type="ECO:0000256" key="5">
    <source>
        <dbReference type="ARBA" id="ARBA00022842"/>
    </source>
</evidence>
<organism evidence="11 12">
    <name type="scientific">Aureispira anguillae</name>
    <dbReference type="NCBI Taxonomy" id="2864201"/>
    <lineage>
        <taxon>Bacteria</taxon>
        <taxon>Pseudomonadati</taxon>
        <taxon>Bacteroidota</taxon>
        <taxon>Saprospiria</taxon>
        <taxon>Saprospirales</taxon>
        <taxon>Saprospiraceae</taxon>
        <taxon>Aureispira</taxon>
    </lineage>
</organism>
<keyword evidence="4" id="KW-0479">Metal-binding</keyword>
<reference evidence="11" key="1">
    <citation type="submission" date="2022-09" db="EMBL/GenBank/DDBJ databases">
        <title>Aureispira anguillicida sp. nov., isolated from Leptocephalus of Japanese eel Anguilla japonica.</title>
        <authorList>
            <person name="Yuasa K."/>
            <person name="Mekata T."/>
            <person name="Ikunari K."/>
        </authorList>
    </citation>
    <scope>NUCLEOTIDE SEQUENCE</scope>
    <source>
        <strain evidence="11">EL160426</strain>
        <plasmid evidence="11">pAUEb</plasmid>
    </source>
</reference>
<keyword evidence="11" id="KW-0614">Plasmid</keyword>
<evidence type="ECO:0000256" key="4">
    <source>
        <dbReference type="ARBA" id="ARBA00022723"/>
    </source>
</evidence>
<dbReference type="SUPFAM" id="SSF56672">
    <property type="entry name" value="DNA/RNA polymerases"/>
    <property type="match status" value="1"/>
</dbReference>
<dbReference type="Pfam" id="PF00078">
    <property type="entry name" value="RVT_1"/>
    <property type="match status" value="1"/>
</dbReference>
<dbReference type="PRINTS" id="PR00866">
    <property type="entry name" value="RNADNAPOLMS"/>
</dbReference>
<dbReference type="PROSITE" id="PS50878">
    <property type="entry name" value="RT_POL"/>
    <property type="match status" value="1"/>
</dbReference>
<dbReference type="RefSeq" id="WP_264793724.1">
    <property type="nucleotide sequence ID" value="NZ_AP026869.1"/>
</dbReference>
<evidence type="ECO:0000313" key="11">
    <source>
        <dbReference type="EMBL" id="BDS15688.1"/>
    </source>
</evidence>
<keyword evidence="7" id="KW-0051">Antiviral defense</keyword>
<dbReference type="InterPro" id="IPR000477">
    <property type="entry name" value="RT_dom"/>
</dbReference>
<evidence type="ECO:0000256" key="6">
    <source>
        <dbReference type="ARBA" id="ARBA00022918"/>
    </source>
</evidence>
<evidence type="ECO:0000313" key="12">
    <source>
        <dbReference type="Proteomes" id="UP001060919"/>
    </source>
</evidence>
<dbReference type="Proteomes" id="UP001060919">
    <property type="component" value="Plasmid pAUEb"/>
</dbReference>
<dbReference type="GO" id="GO:0046872">
    <property type="term" value="F:metal ion binding"/>
    <property type="evidence" value="ECO:0007669"/>
    <property type="project" value="UniProtKB-KW"/>
</dbReference>
<evidence type="ECO:0000256" key="3">
    <source>
        <dbReference type="ARBA" id="ARBA00022695"/>
    </source>
</evidence>
<dbReference type="InterPro" id="IPR000123">
    <property type="entry name" value="Reverse_transcriptase_msDNA"/>
</dbReference>
<evidence type="ECO:0000256" key="1">
    <source>
        <dbReference type="ARBA" id="ARBA00012493"/>
    </source>
</evidence>
<feature type="domain" description="Reverse transcriptase" evidence="10">
    <location>
        <begin position="1"/>
        <end position="236"/>
    </location>
</feature>
<evidence type="ECO:0000256" key="2">
    <source>
        <dbReference type="ARBA" id="ARBA00022679"/>
    </source>
</evidence>
<dbReference type="EMBL" id="AP026869">
    <property type="protein sequence ID" value="BDS15688.1"/>
    <property type="molecule type" value="Genomic_DNA"/>
</dbReference>
<dbReference type="AlphaFoldDB" id="A0A915YM12"/>
<dbReference type="EC" id="2.7.7.49" evidence="1"/>
<sequence>MIQSKRDLIFNYLHSSPKEVEAILLEKKSYYKSFPKTKYDDDGNIRMKNGKKEVRHITHATGKLKILQKNLLKNVFNQIPLLGCIKGGVKGISSIANAREHQGKKYRFQTDIRNFFPSISANQSFEALKKKGFSKQTASLITQLVTYEEALTQGNPTSTFIANLVFENVDKQLLHLIYGHNITYTRWVDDLTFSSSHPLQFVVSDIIQIIFRNGFKPHRKKTECHNKRSKITGISVGNNSMRPKDSFLQVDETNLNENQIQGRKQYKERVLGITPAKK</sequence>
<keyword evidence="5" id="KW-0460">Magnesium</keyword>
<dbReference type="InterPro" id="IPR051083">
    <property type="entry name" value="GrpII_Intron_Splice-Mob/Def"/>
</dbReference>
<name>A0A915YM12_9BACT</name>
<dbReference type="PANTHER" id="PTHR34047:SF7">
    <property type="entry name" value="RNA-DIRECTED DNA POLYMERASE"/>
    <property type="match status" value="1"/>
</dbReference>
<dbReference type="InterPro" id="IPR043502">
    <property type="entry name" value="DNA/RNA_pol_sf"/>
</dbReference>
<gene>
    <name evidence="11" type="ORF">AsAng_0064720</name>
</gene>
<dbReference type="CDD" id="cd03487">
    <property type="entry name" value="RT_Bac_retron_II"/>
    <property type="match status" value="1"/>
</dbReference>
<dbReference type="GO" id="GO:0051607">
    <property type="term" value="P:defense response to virus"/>
    <property type="evidence" value="ECO:0007669"/>
    <property type="project" value="UniProtKB-KW"/>
</dbReference>
<evidence type="ECO:0000256" key="9">
    <source>
        <dbReference type="ARBA" id="ARBA00048173"/>
    </source>
</evidence>
<dbReference type="GO" id="GO:0003723">
    <property type="term" value="F:RNA binding"/>
    <property type="evidence" value="ECO:0007669"/>
    <property type="project" value="InterPro"/>
</dbReference>
<dbReference type="KEGG" id="aup:AsAng_0064720"/>